<evidence type="ECO:0000256" key="4">
    <source>
        <dbReference type="ARBA" id="ARBA00022771"/>
    </source>
</evidence>
<dbReference type="FunCoup" id="F4RUR4">
    <property type="interactions" value="163"/>
</dbReference>
<gene>
    <name evidence="10" type="ORF">MELLADRAFT_89824</name>
</gene>
<organism evidence="11">
    <name type="scientific">Melampsora larici-populina (strain 98AG31 / pathotype 3-4-7)</name>
    <name type="common">Poplar leaf rust fungus</name>
    <dbReference type="NCBI Taxonomy" id="747676"/>
    <lineage>
        <taxon>Eukaryota</taxon>
        <taxon>Fungi</taxon>
        <taxon>Dikarya</taxon>
        <taxon>Basidiomycota</taxon>
        <taxon>Pucciniomycotina</taxon>
        <taxon>Pucciniomycetes</taxon>
        <taxon>Pucciniales</taxon>
        <taxon>Melampsoraceae</taxon>
        <taxon>Melampsora</taxon>
    </lineage>
</organism>
<dbReference type="EMBL" id="GL883122">
    <property type="protein sequence ID" value="EGG03878.1"/>
    <property type="molecule type" value="Genomic_DNA"/>
</dbReference>
<evidence type="ECO:0000313" key="11">
    <source>
        <dbReference type="Proteomes" id="UP000001072"/>
    </source>
</evidence>
<dbReference type="Gene3D" id="3.30.160.60">
    <property type="entry name" value="Classic Zinc Finger"/>
    <property type="match status" value="1"/>
</dbReference>
<evidence type="ECO:0000256" key="7">
    <source>
        <dbReference type="PROSITE-ProRule" id="PRU00042"/>
    </source>
</evidence>
<dbReference type="SUPFAM" id="SSF57667">
    <property type="entry name" value="beta-beta-alpha zinc fingers"/>
    <property type="match status" value="1"/>
</dbReference>
<dbReference type="InterPro" id="IPR036236">
    <property type="entry name" value="Znf_C2H2_sf"/>
</dbReference>
<dbReference type="GO" id="GO:0000981">
    <property type="term" value="F:DNA-binding transcription factor activity, RNA polymerase II-specific"/>
    <property type="evidence" value="ECO:0007669"/>
    <property type="project" value="InterPro"/>
</dbReference>
<dbReference type="HOGENOM" id="CLU_552164_0_0_1"/>
<dbReference type="GO" id="GO:0005634">
    <property type="term" value="C:nucleus"/>
    <property type="evidence" value="ECO:0007669"/>
    <property type="project" value="UniProtKB-SubCell"/>
</dbReference>
<dbReference type="GeneID" id="18935340"/>
<feature type="compositionally biased region" description="Polar residues" evidence="8">
    <location>
        <begin position="352"/>
        <end position="367"/>
    </location>
</feature>
<dbReference type="PROSITE" id="PS50157">
    <property type="entry name" value="ZINC_FINGER_C2H2_2"/>
    <property type="match status" value="1"/>
</dbReference>
<dbReference type="GO" id="GO:0008270">
    <property type="term" value="F:zinc ion binding"/>
    <property type="evidence" value="ECO:0007669"/>
    <property type="project" value="UniProtKB-KW"/>
</dbReference>
<dbReference type="InterPro" id="IPR051059">
    <property type="entry name" value="VerF-like"/>
</dbReference>
<dbReference type="VEuPathDB" id="FungiDB:MELLADRAFT_89824"/>
<dbReference type="OrthoDB" id="10018191at2759"/>
<keyword evidence="5" id="KW-0862">Zinc</keyword>
<protein>
    <recommendedName>
        <fullName evidence="9">C2H2-type domain-containing protein</fullName>
    </recommendedName>
</protein>
<dbReference type="KEGG" id="mlr:MELLADRAFT_89824"/>
<feature type="region of interest" description="Disordered" evidence="8">
    <location>
        <begin position="326"/>
        <end position="367"/>
    </location>
</feature>
<dbReference type="GO" id="GO:0000785">
    <property type="term" value="C:chromatin"/>
    <property type="evidence" value="ECO:0007669"/>
    <property type="project" value="TreeGrafter"/>
</dbReference>
<keyword evidence="4 7" id="KW-0863">Zinc-finger</keyword>
<dbReference type="AlphaFoldDB" id="F4RUR4"/>
<feature type="domain" description="C2H2-type" evidence="9">
    <location>
        <begin position="232"/>
        <end position="262"/>
    </location>
</feature>
<reference evidence="11" key="1">
    <citation type="journal article" date="2011" name="Proc. Natl. Acad. Sci. U.S.A.">
        <title>Obligate biotrophy features unraveled by the genomic analysis of rust fungi.</title>
        <authorList>
            <person name="Duplessis S."/>
            <person name="Cuomo C.A."/>
            <person name="Lin Y.-C."/>
            <person name="Aerts A."/>
            <person name="Tisserant E."/>
            <person name="Veneault-Fourrey C."/>
            <person name="Joly D.L."/>
            <person name="Hacquard S."/>
            <person name="Amselem J."/>
            <person name="Cantarel B.L."/>
            <person name="Chiu R."/>
            <person name="Coutinho P.M."/>
            <person name="Feau N."/>
            <person name="Field M."/>
            <person name="Frey P."/>
            <person name="Gelhaye E."/>
            <person name="Goldberg J."/>
            <person name="Grabherr M.G."/>
            <person name="Kodira C.D."/>
            <person name="Kohler A."/>
            <person name="Kuees U."/>
            <person name="Lindquist E.A."/>
            <person name="Lucas S.M."/>
            <person name="Mago R."/>
            <person name="Mauceli E."/>
            <person name="Morin E."/>
            <person name="Murat C."/>
            <person name="Pangilinan J.L."/>
            <person name="Park R."/>
            <person name="Pearson M."/>
            <person name="Quesneville H."/>
            <person name="Rouhier N."/>
            <person name="Sakthikumar S."/>
            <person name="Salamov A.A."/>
            <person name="Schmutz J."/>
            <person name="Selles B."/>
            <person name="Shapiro H."/>
            <person name="Tanguay P."/>
            <person name="Tuskan G.A."/>
            <person name="Henrissat B."/>
            <person name="Van de Peer Y."/>
            <person name="Rouze P."/>
            <person name="Ellis J.G."/>
            <person name="Dodds P.N."/>
            <person name="Schein J.E."/>
            <person name="Zhong S."/>
            <person name="Hamelin R.C."/>
            <person name="Grigoriev I.V."/>
            <person name="Szabo L.J."/>
            <person name="Martin F."/>
        </authorList>
    </citation>
    <scope>NUCLEOTIDE SEQUENCE [LARGE SCALE GENOMIC DNA]</scope>
    <source>
        <strain evidence="11">98AG31 / pathotype 3-4-7</strain>
    </source>
</reference>
<comment type="subcellular location">
    <subcellularLocation>
        <location evidence="1">Nucleus</location>
    </subcellularLocation>
</comment>
<evidence type="ECO:0000256" key="6">
    <source>
        <dbReference type="ARBA" id="ARBA00023242"/>
    </source>
</evidence>
<evidence type="ECO:0000313" key="10">
    <source>
        <dbReference type="EMBL" id="EGG03878.1"/>
    </source>
</evidence>
<evidence type="ECO:0000256" key="8">
    <source>
        <dbReference type="SAM" id="MobiDB-lite"/>
    </source>
</evidence>
<sequence length="565" mass="63146">MTPTGLDEMEKVVQFASQPAQKDVLLLDPSLVFNVALIPYLNFQSSTTTFFRLIMSCNSQVELEMSLDFYLQQCFSNIASDAIQPESPPYSIQNVGILNHPPSQEDLIPFPSPPLKPNHLSHPISSGDSNLEYFLSPEAWTNSFNLVGFRSSDLVAENSLPVQTPSFNPGSSAVSHLHTRPSENTPKLDAVSAFSIKHPEASPLIGKRKRSTSCERVETSEGSSNGATLKVFECRLDPGCFETFSRVEHLARHERKHTKEKPFRCHCQKLFSRLDNWRLIPFSRQHKAAVHKHLHVENAQTEKHLVEVQKGLQKSNKLRQATIVAATSQVKEPKGKKVKATATNEHNRQPESKQASSPHFTISGPSMDSFQIELSPEQSTPYNLSLVGSVESAPQTSRTQDFSNTLTDSALYSTDTPSRHCDFIPHDISPDLSDFSRSPLPMPLNISRVIPFPSMNHSTFTHAPYPDIYTSSLFNPFPTYSYPDPLSHTSFQPTLQAFTNHPPMMTHASSGVTSLTYRTIPRVPSQLYHPHESFAYGTCNNFHSLYPESFPTYSNVSMKHYPSGS</sequence>
<keyword evidence="2" id="KW-0479">Metal-binding</keyword>
<dbReference type="GO" id="GO:0000978">
    <property type="term" value="F:RNA polymerase II cis-regulatory region sequence-specific DNA binding"/>
    <property type="evidence" value="ECO:0007669"/>
    <property type="project" value="InterPro"/>
</dbReference>
<keyword evidence="6" id="KW-0539">Nucleus</keyword>
<keyword evidence="3" id="KW-0677">Repeat</keyword>
<dbReference type="InterPro" id="IPR013087">
    <property type="entry name" value="Znf_C2H2_type"/>
</dbReference>
<accession>F4RUR4</accession>
<proteinExistence type="predicted"/>
<dbReference type="Proteomes" id="UP000001072">
    <property type="component" value="Unassembled WGS sequence"/>
</dbReference>
<keyword evidence="11" id="KW-1185">Reference proteome</keyword>
<dbReference type="InParanoid" id="F4RUR4"/>
<dbReference type="PANTHER" id="PTHR40626">
    <property type="entry name" value="MIP31509P"/>
    <property type="match status" value="1"/>
</dbReference>
<dbReference type="eggNOG" id="KOG1721">
    <property type="taxonomic scope" value="Eukaryota"/>
</dbReference>
<dbReference type="RefSeq" id="XP_007412992.1">
    <property type="nucleotide sequence ID" value="XM_007412930.1"/>
</dbReference>
<evidence type="ECO:0000256" key="2">
    <source>
        <dbReference type="ARBA" id="ARBA00022723"/>
    </source>
</evidence>
<dbReference type="PANTHER" id="PTHR40626:SF11">
    <property type="entry name" value="ZINC FINGER PROTEIN YPR022C"/>
    <property type="match status" value="1"/>
</dbReference>
<evidence type="ECO:0000256" key="1">
    <source>
        <dbReference type="ARBA" id="ARBA00004123"/>
    </source>
</evidence>
<evidence type="ECO:0000256" key="5">
    <source>
        <dbReference type="ARBA" id="ARBA00022833"/>
    </source>
</evidence>
<evidence type="ECO:0000256" key="3">
    <source>
        <dbReference type="ARBA" id="ARBA00022737"/>
    </source>
</evidence>
<name>F4RUR4_MELLP</name>
<evidence type="ECO:0000259" key="9">
    <source>
        <dbReference type="PROSITE" id="PS50157"/>
    </source>
</evidence>